<dbReference type="InterPro" id="IPR003004">
    <property type="entry name" value="GspF/PilC"/>
</dbReference>
<evidence type="ECO:0000256" key="7">
    <source>
        <dbReference type="SAM" id="Phobius"/>
    </source>
</evidence>
<evidence type="ECO:0000256" key="6">
    <source>
        <dbReference type="ARBA" id="ARBA00023136"/>
    </source>
</evidence>
<feature type="transmembrane region" description="Helical" evidence="7">
    <location>
        <begin position="173"/>
        <end position="199"/>
    </location>
</feature>
<evidence type="ECO:0000256" key="4">
    <source>
        <dbReference type="ARBA" id="ARBA00022692"/>
    </source>
</evidence>
<feature type="transmembrane region" description="Helical" evidence="7">
    <location>
        <begin position="379"/>
        <end position="399"/>
    </location>
</feature>
<gene>
    <name evidence="9" type="ORF">GCM10022286_16370</name>
</gene>
<dbReference type="InterPro" id="IPR018076">
    <property type="entry name" value="T2SS_GspF_dom"/>
</dbReference>
<comment type="caution">
    <text evidence="9">The sequence shown here is derived from an EMBL/GenBank/DDBJ whole genome shotgun (WGS) entry which is preliminary data.</text>
</comment>
<dbReference type="Gene3D" id="1.20.81.30">
    <property type="entry name" value="Type II secretion system (T2SS), domain F"/>
    <property type="match status" value="2"/>
</dbReference>
<organism evidence="9 10">
    <name type="scientific">Gryllotalpicola daejeonensis</name>
    <dbReference type="NCBI Taxonomy" id="993087"/>
    <lineage>
        <taxon>Bacteria</taxon>
        <taxon>Bacillati</taxon>
        <taxon>Actinomycetota</taxon>
        <taxon>Actinomycetes</taxon>
        <taxon>Micrococcales</taxon>
        <taxon>Microbacteriaceae</taxon>
        <taxon>Gryllotalpicola</taxon>
    </lineage>
</organism>
<sequence>MPTMTYAYTARNAGGKLVKGKVEAQGEGSVTQRLRVMGLSPVSIAEAPEGTGLNTEINIGFGSGVKLKDLSIMARQMATMLGSGLSLLRTLNILAEQTENVKLAGILSRVRDDVETGVGLADSMHKHEDVFPPLMVNMVRAGEAGGFLDQSLDSIAVNFEKDVKLRDSIKSALTYPVIVLIMSLVGVLVMLTFVVPIFAKMFADFGSKLPVPTQMLVVLSHQMVWLAPTLIIGGGVFAWWWNGHKNDLKVRQFVDPLRLKAPVFGLLAKKIAIARFARNFSNMIGAGVPILQALQIVGETSGNWVIENALNNVRDAVRQGRGIAGPLEEQEVFPTMVTQMIAVGEDSGALETMLDKIADFYEADVTAMTEQLTALIEPLMIAFLGVVIGGMVVALYLPIFQITNAVQGSAG</sequence>
<protein>
    <submittedName>
        <fullName evidence="9">Type II secretion system F family protein</fullName>
    </submittedName>
</protein>
<keyword evidence="6 7" id="KW-0472">Membrane</keyword>
<keyword evidence="5 7" id="KW-1133">Transmembrane helix</keyword>
<evidence type="ECO:0000256" key="3">
    <source>
        <dbReference type="ARBA" id="ARBA00022475"/>
    </source>
</evidence>
<keyword evidence="3" id="KW-1003">Cell membrane</keyword>
<proteinExistence type="inferred from homology"/>
<dbReference type="PRINTS" id="PR00812">
    <property type="entry name" value="BCTERIALGSPF"/>
</dbReference>
<evidence type="ECO:0000256" key="2">
    <source>
        <dbReference type="ARBA" id="ARBA00005745"/>
    </source>
</evidence>
<dbReference type="EMBL" id="BAABBV010000001">
    <property type="protein sequence ID" value="GAA4160407.1"/>
    <property type="molecule type" value="Genomic_DNA"/>
</dbReference>
<evidence type="ECO:0000256" key="1">
    <source>
        <dbReference type="ARBA" id="ARBA00004651"/>
    </source>
</evidence>
<evidence type="ECO:0000313" key="10">
    <source>
        <dbReference type="Proteomes" id="UP001415169"/>
    </source>
</evidence>
<comment type="similarity">
    <text evidence="2">Belongs to the GSP F family.</text>
</comment>
<reference evidence="9" key="2">
    <citation type="submission" date="2023-12" db="EMBL/GenBank/DDBJ databases">
        <authorList>
            <person name="Sun Q."/>
            <person name="Inoue M."/>
        </authorList>
    </citation>
    <scope>NUCLEOTIDE SEQUENCE</scope>
    <source>
        <strain evidence="9">JCM 17590</strain>
    </source>
</reference>
<dbReference type="Proteomes" id="UP001415169">
    <property type="component" value="Unassembled WGS sequence"/>
</dbReference>
<comment type="subcellular location">
    <subcellularLocation>
        <location evidence="1">Cell membrane</location>
        <topology evidence="1">Multi-pass membrane protein</topology>
    </subcellularLocation>
</comment>
<feature type="transmembrane region" description="Helical" evidence="7">
    <location>
        <begin position="219"/>
        <end position="241"/>
    </location>
</feature>
<dbReference type="PANTHER" id="PTHR30012">
    <property type="entry name" value="GENERAL SECRETION PATHWAY PROTEIN"/>
    <property type="match status" value="1"/>
</dbReference>
<dbReference type="PANTHER" id="PTHR30012:SF0">
    <property type="entry name" value="TYPE II SECRETION SYSTEM PROTEIN F-RELATED"/>
    <property type="match status" value="1"/>
</dbReference>
<dbReference type="Pfam" id="PF00482">
    <property type="entry name" value="T2SSF"/>
    <property type="match status" value="2"/>
</dbReference>
<evidence type="ECO:0000313" key="9">
    <source>
        <dbReference type="EMBL" id="GAA4160407.1"/>
    </source>
</evidence>
<dbReference type="InterPro" id="IPR042094">
    <property type="entry name" value="T2SS_GspF_sf"/>
</dbReference>
<name>A0ABP7ZJM8_9MICO</name>
<evidence type="ECO:0000256" key="5">
    <source>
        <dbReference type="ARBA" id="ARBA00022989"/>
    </source>
</evidence>
<accession>A0ABP7ZJM8</accession>
<feature type="domain" description="Type II secretion system protein GspF" evidence="8">
    <location>
        <begin position="74"/>
        <end position="196"/>
    </location>
</feature>
<evidence type="ECO:0000259" key="8">
    <source>
        <dbReference type="Pfam" id="PF00482"/>
    </source>
</evidence>
<feature type="domain" description="Type II secretion system protein GspF" evidence="8">
    <location>
        <begin position="276"/>
        <end position="398"/>
    </location>
</feature>
<keyword evidence="10" id="KW-1185">Reference proteome</keyword>
<reference evidence="9" key="1">
    <citation type="journal article" date="2014" name="Int. J. Syst. Evol. Microbiol.">
        <title>Complete genome of a new Firmicutes species belonging to the dominant human colonic microbiota ('Ruminococcus bicirculans') reveals two chromosomes and a selective capacity to utilize plant glucans.</title>
        <authorList>
            <consortium name="NISC Comparative Sequencing Program"/>
            <person name="Wegmann U."/>
            <person name="Louis P."/>
            <person name="Goesmann A."/>
            <person name="Henrissat B."/>
            <person name="Duncan S.H."/>
            <person name="Flint H.J."/>
        </authorList>
    </citation>
    <scope>NUCLEOTIDE SEQUENCE</scope>
    <source>
        <strain evidence="9">JCM 17590</strain>
    </source>
</reference>
<dbReference type="RefSeq" id="WP_344791266.1">
    <property type="nucleotide sequence ID" value="NZ_BAABBV010000001.1"/>
</dbReference>
<keyword evidence="4 7" id="KW-0812">Transmembrane</keyword>